<keyword evidence="11" id="KW-1185">Reference proteome</keyword>
<comment type="caution">
    <text evidence="9">Lacks conserved residue(s) required for the propagation of feature annotation.</text>
</comment>
<dbReference type="PANTHER" id="PTHR34308">
    <property type="entry name" value="COBALAMIN BIOSYNTHESIS PROTEIN CBIB"/>
    <property type="match status" value="1"/>
</dbReference>
<proteinExistence type="inferred from homology"/>
<keyword evidence="4 9" id="KW-1003">Cell membrane</keyword>
<comment type="similarity">
    <text evidence="3 9">Belongs to the CobD/CbiB family.</text>
</comment>
<dbReference type="NCBIfam" id="TIGR00380">
    <property type="entry name" value="cobal_cbiB"/>
    <property type="match status" value="1"/>
</dbReference>
<dbReference type="GO" id="GO:0048472">
    <property type="term" value="F:threonine-phosphate decarboxylase activity"/>
    <property type="evidence" value="ECO:0007669"/>
    <property type="project" value="InterPro"/>
</dbReference>
<evidence type="ECO:0000256" key="9">
    <source>
        <dbReference type="HAMAP-Rule" id="MF_00024"/>
    </source>
</evidence>
<comment type="function">
    <text evidence="9">Converts cobyric acid to cobinamide by the addition of aminopropanol on the F carboxylic group.</text>
</comment>
<evidence type="ECO:0000256" key="6">
    <source>
        <dbReference type="ARBA" id="ARBA00022692"/>
    </source>
</evidence>
<keyword evidence="7 9" id="KW-1133">Transmembrane helix</keyword>
<evidence type="ECO:0000313" key="10">
    <source>
        <dbReference type="EMBL" id="MBF4162691.1"/>
    </source>
</evidence>
<dbReference type="HAMAP" id="MF_00024">
    <property type="entry name" value="CobD_CbiB"/>
    <property type="match status" value="1"/>
</dbReference>
<gene>
    <name evidence="9 10" type="primary">cobD</name>
    <name evidence="10" type="ORF">ISG29_13420</name>
</gene>
<protein>
    <recommendedName>
        <fullName evidence="9">Cobalamin biosynthesis protein CobD</fullName>
    </recommendedName>
</protein>
<dbReference type="RefSeq" id="WP_194503943.1">
    <property type="nucleotide sequence ID" value="NZ_JADIVZ010000006.1"/>
</dbReference>
<evidence type="ECO:0000256" key="3">
    <source>
        <dbReference type="ARBA" id="ARBA00006263"/>
    </source>
</evidence>
<evidence type="ECO:0000256" key="8">
    <source>
        <dbReference type="ARBA" id="ARBA00023136"/>
    </source>
</evidence>
<keyword evidence="6 9" id="KW-0812">Transmembrane</keyword>
<evidence type="ECO:0000256" key="7">
    <source>
        <dbReference type="ARBA" id="ARBA00022989"/>
    </source>
</evidence>
<dbReference type="Pfam" id="PF03186">
    <property type="entry name" value="CobD_Cbib"/>
    <property type="match status" value="1"/>
</dbReference>
<dbReference type="GO" id="GO:0009236">
    <property type="term" value="P:cobalamin biosynthetic process"/>
    <property type="evidence" value="ECO:0007669"/>
    <property type="project" value="UniProtKB-UniRule"/>
</dbReference>
<evidence type="ECO:0000256" key="5">
    <source>
        <dbReference type="ARBA" id="ARBA00022573"/>
    </source>
</evidence>
<feature type="transmembrane region" description="Helical" evidence="9">
    <location>
        <begin position="50"/>
        <end position="67"/>
    </location>
</feature>
<evidence type="ECO:0000256" key="2">
    <source>
        <dbReference type="ARBA" id="ARBA00004953"/>
    </source>
</evidence>
<reference evidence="10" key="1">
    <citation type="submission" date="2020-11" db="EMBL/GenBank/DDBJ databases">
        <title>Nocardioides sp. CBS4Y-1, whole genome shotgun sequence.</title>
        <authorList>
            <person name="Tuo L."/>
        </authorList>
    </citation>
    <scope>NUCLEOTIDE SEQUENCE</scope>
    <source>
        <strain evidence="10">CBS4Y-1</strain>
    </source>
</reference>
<evidence type="ECO:0000256" key="4">
    <source>
        <dbReference type="ARBA" id="ARBA00022475"/>
    </source>
</evidence>
<comment type="pathway">
    <text evidence="2 9">Cofactor biosynthesis; adenosylcobalamin biosynthesis.</text>
</comment>
<comment type="subcellular location">
    <subcellularLocation>
        <location evidence="1 9">Cell membrane</location>
        <topology evidence="1 9">Multi-pass membrane protein</topology>
    </subcellularLocation>
</comment>
<keyword evidence="5 9" id="KW-0169">Cobalamin biosynthesis</keyword>
<dbReference type="GO" id="GO:0005886">
    <property type="term" value="C:plasma membrane"/>
    <property type="evidence" value="ECO:0007669"/>
    <property type="project" value="UniProtKB-SubCell"/>
</dbReference>
<sequence>MSPRAVGLLAGFVLDAALGDPARHHPVAWFGTVAGRLECRLWHDRRGWGVAYVAVLVGGVVVPAAALERRLGPVPRAAATALATWTVLGGTGLDREAAVVQQRLEAGDLPGARARVGRIVGRATADLDEAGVARACVESVAENTADAVVGSLVWGGLLGLPGLVGHRAVNTLDAMVGHRSPRYARFGWAAARLDDVAGVPGSRLTALLATFLGPSPAGAVRAWRHDAAAHPSPNAGPVEAAFAGALGVTLGGANDYGGRVEHRARLGDGPPPAAADVARARALARRVDRAAVLVCGLLAVRDLTHRGAARARPARRRRR</sequence>
<evidence type="ECO:0000313" key="11">
    <source>
        <dbReference type="Proteomes" id="UP000656804"/>
    </source>
</evidence>
<evidence type="ECO:0000256" key="1">
    <source>
        <dbReference type="ARBA" id="ARBA00004651"/>
    </source>
</evidence>
<organism evidence="10 11">
    <name type="scientific">Nocardioides acrostichi</name>
    <dbReference type="NCBI Taxonomy" id="2784339"/>
    <lineage>
        <taxon>Bacteria</taxon>
        <taxon>Bacillati</taxon>
        <taxon>Actinomycetota</taxon>
        <taxon>Actinomycetes</taxon>
        <taxon>Propionibacteriales</taxon>
        <taxon>Nocardioidaceae</taxon>
        <taxon>Nocardioides</taxon>
    </lineage>
</organism>
<dbReference type="EMBL" id="JADIVZ010000006">
    <property type="protein sequence ID" value="MBF4162691.1"/>
    <property type="molecule type" value="Genomic_DNA"/>
</dbReference>
<accession>A0A930V2H9</accession>
<name>A0A930V2H9_9ACTN</name>
<dbReference type="Proteomes" id="UP000656804">
    <property type="component" value="Unassembled WGS sequence"/>
</dbReference>
<dbReference type="GO" id="GO:0015420">
    <property type="term" value="F:ABC-type vitamin B12 transporter activity"/>
    <property type="evidence" value="ECO:0007669"/>
    <property type="project" value="UniProtKB-UniRule"/>
</dbReference>
<keyword evidence="8 9" id="KW-0472">Membrane</keyword>
<comment type="caution">
    <text evidence="10">The sequence shown here is derived from an EMBL/GenBank/DDBJ whole genome shotgun (WGS) entry which is preliminary data.</text>
</comment>
<dbReference type="InterPro" id="IPR004485">
    <property type="entry name" value="Cobalamin_biosynth_CobD/CbiB"/>
</dbReference>
<dbReference type="AlphaFoldDB" id="A0A930V2H9"/>
<dbReference type="PANTHER" id="PTHR34308:SF1">
    <property type="entry name" value="COBALAMIN BIOSYNTHESIS PROTEIN CBIB"/>
    <property type="match status" value="1"/>
</dbReference>